<dbReference type="PANTHER" id="PTHR43584:SF3">
    <property type="entry name" value="BIFUNCTIONAL PROTEIN GLMU"/>
    <property type="match status" value="1"/>
</dbReference>
<evidence type="ECO:0000313" key="14">
    <source>
        <dbReference type="EMBL" id="MEL0615031.1"/>
    </source>
</evidence>
<feature type="non-terminal residue" evidence="14">
    <location>
        <position position="76"/>
    </location>
</feature>
<dbReference type="GO" id="GO:0003977">
    <property type="term" value="F:UDP-N-acetylglucosamine diphosphorylase activity"/>
    <property type="evidence" value="ECO:0007669"/>
    <property type="project" value="UniProtKB-EC"/>
</dbReference>
<evidence type="ECO:0000256" key="8">
    <source>
        <dbReference type="ARBA" id="ARBA00022984"/>
    </source>
</evidence>
<dbReference type="InterPro" id="IPR050065">
    <property type="entry name" value="GlmU-like"/>
</dbReference>
<keyword evidence="2" id="KW-0963">Cytoplasm</keyword>
<dbReference type="EC" id="2.3.1.157" evidence="14"/>
<keyword evidence="10" id="KW-0961">Cell wall biogenesis/degradation</keyword>
<evidence type="ECO:0000313" key="15">
    <source>
        <dbReference type="Proteomes" id="UP001379949"/>
    </source>
</evidence>
<comment type="catalytic activity">
    <reaction evidence="11">
        <text>alpha-D-glucosamine 1-phosphate + acetyl-CoA = N-acetyl-alpha-D-glucosamine 1-phosphate + CoA + H(+)</text>
        <dbReference type="Rhea" id="RHEA:13725"/>
        <dbReference type="ChEBI" id="CHEBI:15378"/>
        <dbReference type="ChEBI" id="CHEBI:57287"/>
        <dbReference type="ChEBI" id="CHEBI:57288"/>
        <dbReference type="ChEBI" id="CHEBI:57776"/>
        <dbReference type="ChEBI" id="CHEBI:58516"/>
        <dbReference type="EC" id="2.3.1.157"/>
    </reaction>
</comment>
<keyword evidence="3 14" id="KW-0808">Transferase</keyword>
<dbReference type="EC" id="2.7.7.23" evidence="14"/>
<dbReference type="Gene3D" id="2.160.10.10">
    <property type="entry name" value="Hexapeptide repeat proteins"/>
    <property type="match status" value="1"/>
</dbReference>
<evidence type="ECO:0000256" key="1">
    <source>
        <dbReference type="ARBA" id="ARBA00001946"/>
    </source>
</evidence>
<evidence type="ECO:0000256" key="13">
    <source>
        <dbReference type="ARBA" id="ARBA00049628"/>
    </source>
</evidence>
<organism evidence="14 15">
    <name type="scientific">Marinomonas arenicola</name>
    <dbReference type="NCBI Taxonomy" id="569601"/>
    <lineage>
        <taxon>Bacteria</taxon>
        <taxon>Pseudomonadati</taxon>
        <taxon>Pseudomonadota</taxon>
        <taxon>Gammaproteobacteria</taxon>
        <taxon>Oceanospirillales</taxon>
        <taxon>Oceanospirillaceae</taxon>
        <taxon>Marinomonas</taxon>
    </lineage>
</organism>
<accession>A0ABU9G967</accession>
<comment type="caution">
    <text evidence="14">The sequence shown here is derived from an EMBL/GenBank/DDBJ whole genome shotgun (WGS) entry which is preliminary data.</text>
</comment>
<evidence type="ECO:0000256" key="10">
    <source>
        <dbReference type="ARBA" id="ARBA00023316"/>
    </source>
</evidence>
<protein>
    <submittedName>
        <fullName evidence="14">Bifunctional UDP-N-acetylglucosamine diphosphorylase/glucosamine-1-phosphate N-acetyltransferase GlmU</fullName>
        <ecNumber evidence="14">2.3.1.157</ecNumber>
        <ecNumber evidence="14">2.7.7.23</ecNumber>
    </submittedName>
</protein>
<keyword evidence="4 14" id="KW-0548">Nucleotidyltransferase</keyword>
<dbReference type="EMBL" id="JBAKAR010000168">
    <property type="protein sequence ID" value="MEL0615031.1"/>
    <property type="molecule type" value="Genomic_DNA"/>
</dbReference>
<evidence type="ECO:0000256" key="2">
    <source>
        <dbReference type="ARBA" id="ARBA00022490"/>
    </source>
</evidence>
<evidence type="ECO:0000256" key="5">
    <source>
        <dbReference type="ARBA" id="ARBA00022723"/>
    </source>
</evidence>
<dbReference type="GO" id="GO:0019134">
    <property type="term" value="F:glucosamine-1-phosphate N-acetyltransferase activity"/>
    <property type="evidence" value="ECO:0007669"/>
    <property type="project" value="UniProtKB-EC"/>
</dbReference>
<evidence type="ECO:0000256" key="4">
    <source>
        <dbReference type="ARBA" id="ARBA00022695"/>
    </source>
</evidence>
<comment type="catalytic activity">
    <reaction evidence="12">
        <text>N-acetyl-alpha-D-glucosamine 1-phosphate + UTP + H(+) = UDP-N-acetyl-alpha-D-glucosamine + diphosphate</text>
        <dbReference type="Rhea" id="RHEA:13509"/>
        <dbReference type="ChEBI" id="CHEBI:15378"/>
        <dbReference type="ChEBI" id="CHEBI:33019"/>
        <dbReference type="ChEBI" id="CHEBI:46398"/>
        <dbReference type="ChEBI" id="CHEBI:57705"/>
        <dbReference type="ChEBI" id="CHEBI:57776"/>
        <dbReference type="EC" id="2.7.7.23"/>
    </reaction>
</comment>
<dbReference type="SUPFAM" id="SSF51161">
    <property type="entry name" value="Trimeric LpxA-like enzymes"/>
    <property type="match status" value="1"/>
</dbReference>
<dbReference type="Proteomes" id="UP001379949">
    <property type="component" value="Unassembled WGS sequence"/>
</dbReference>
<keyword evidence="5" id="KW-0479">Metal-binding</keyword>
<proteinExistence type="predicted"/>
<evidence type="ECO:0000256" key="6">
    <source>
        <dbReference type="ARBA" id="ARBA00022842"/>
    </source>
</evidence>
<evidence type="ECO:0000256" key="7">
    <source>
        <dbReference type="ARBA" id="ARBA00022960"/>
    </source>
</evidence>
<gene>
    <name evidence="14" type="primary">glmU</name>
    <name evidence="14" type="ORF">V6242_17975</name>
</gene>
<keyword evidence="9 14" id="KW-0012">Acyltransferase</keyword>
<evidence type="ECO:0000256" key="9">
    <source>
        <dbReference type="ARBA" id="ARBA00023315"/>
    </source>
</evidence>
<dbReference type="PANTHER" id="PTHR43584">
    <property type="entry name" value="NUCLEOTIDYL TRANSFERASE"/>
    <property type="match status" value="1"/>
</dbReference>
<evidence type="ECO:0000256" key="11">
    <source>
        <dbReference type="ARBA" id="ARBA00048247"/>
    </source>
</evidence>
<keyword evidence="6" id="KW-0460">Magnesium</keyword>
<feature type="non-terminal residue" evidence="14">
    <location>
        <position position="1"/>
    </location>
</feature>
<evidence type="ECO:0000256" key="12">
    <source>
        <dbReference type="ARBA" id="ARBA00048493"/>
    </source>
</evidence>
<keyword evidence="7" id="KW-0133">Cell shape</keyword>
<comment type="cofactor">
    <cofactor evidence="1">
        <name>Mg(2+)</name>
        <dbReference type="ChEBI" id="CHEBI:18420"/>
    </cofactor>
</comment>
<comment type="function">
    <text evidence="13">Catalyzes the last two sequential reactions in the de novo biosynthetic pathway for UDP-N-acetylglucosamine (UDP-GlcNAc). The C-terminal domain catalyzes the transfer of acetyl group from acetyl coenzyme A to glucosamine-1-phosphate (GlcN-1-P) to produce N-acetylglucosamine-1-phosphate (GlcNAc-1-P), which is converted into UDP-GlcNAc by the transfer of uridine 5-monophosphate (from uridine 5-triphosphate), a reaction catalyzed by the N-terminal domain.</text>
</comment>
<name>A0ABU9G967_9GAMM</name>
<reference evidence="14 15" key="1">
    <citation type="submission" date="2024-02" db="EMBL/GenBank/DDBJ databases">
        <title>Bacteria isolated from the canopy kelp, Nereocystis luetkeana.</title>
        <authorList>
            <person name="Pfister C.A."/>
            <person name="Younker I.T."/>
            <person name="Light S.H."/>
        </authorList>
    </citation>
    <scope>NUCLEOTIDE SEQUENCE [LARGE SCALE GENOMIC DNA]</scope>
    <source>
        <strain evidence="14 15">TI.4.07</strain>
    </source>
</reference>
<keyword evidence="15" id="KW-1185">Reference proteome</keyword>
<evidence type="ECO:0000256" key="3">
    <source>
        <dbReference type="ARBA" id="ARBA00022679"/>
    </source>
</evidence>
<dbReference type="InterPro" id="IPR011004">
    <property type="entry name" value="Trimer_LpxA-like_sf"/>
</dbReference>
<keyword evidence="8" id="KW-0573">Peptidoglycan synthesis</keyword>
<sequence length="76" mass="7858">GNGTVIKCNTLIDDSHVCEACDIGPFARLRPGTSLANKAKIGNFVETKKAILGEGSKVNHLSFIGDTQMGAGVNVG</sequence>